<gene>
    <name evidence="2" type="ORF">H9734_09810</name>
</gene>
<dbReference type="Pfam" id="PF03704">
    <property type="entry name" value="BTAD"/>
    <property type="match status" value="1"/>
</dbReference>
<name>A0A9D1XF00_9FIRM</name>
<dbReference type="InterPro" id="IPR051677">
    <property type="entry name" value="AfsR-DnrI-RedD_regulator"/>
</dbReference>
<dbReference type="InterPro" id="IPR005158">
    <property type="entry name" value="BTAD"/>
</dbReference>
<dbReference type="InterPro" id="IPR011990">
    <property type="entry name" value="TPR-like_helical_dom_sf"/>
</dbReference>
<reference evidence="2" key="2">
    <citation type="submission" date="2021-04" db="EMBL/GenBank/DDBJ databases">
        <authorList>
            <person name="Gilroy R."/>
        </authorList>
    </citation>
    <scope>NUCLEOTIDE SEQUENCE</scope>
    <source>
        <strain evidence="2">CHK183-1962</strain>
    </source>
</reference>
<evidence type="ECO:0000313" key="3">
    <source>
        <dbReference type="Proteomes" id="UP000886890"/>
    </source>
</evidence>
<dbReference type="SMART" id="SM01043">
    <property type="entry name" value="BTAD"/>
    <property type="match status" value="1"/>
</dbReference>
<dbReference type="Gene3D" id="1.25.40.10">
    <property type="entry name" value="Tetratricopeptide repeat domain"/>
    <property type="match status" value="1"/>
</dbReference>
<comment type="caution">
    <text evidence="2">The sequence shown here is derived from an EMBL/GenBank/DDBJ whole genome shotgun (WGS) entry which is preliminary data.</text>
</comment>
<proteinExistence type="predicted"/>
<feature type="domain" description="Bacterial transcriptional activator" evidence="1">
    <location>
        <begin position="116"/>
        <end position="257"/>
    </location>
</feature>
<dbReference type="PANTHER" id="PTHR35807">
    <property type="entry name" value="TRANSCRIPTIONAL REGULATOR REDD-RELATED"/>
    <property type="match status" value="1"/>
</dbReference>
<organism evidence="2 3">
    <name type="scientific">Candidatus Fusicatenibacter merdavium</name>
    <dbReference type="NCBI Taxonomy" id="2838600"/>
    <lineage>
        <taxon>Bacteria</taxon>
        <taxon>Bacillati</taxon>
        <taxon>Bacillota</taxon>
        <taxon>Clostridia</taxon>
        <taxon>Lachnospirales</taxon>
        <taxon>Lachnospiraceae</taxon>
        <taxon>Fusicatenibacter</taxon>
    </lineage>
</organism>
<dbReference type="SUPFAM" id="SSF48452">
    <property type="entry name" value="TPR-like"/>
    <property type="match status" value="1"/>
</dbReference>
<dbReference type="EMBL" id="DXEK01000162">
    <property type="protein sequence ID" value="HIX77872.1"/>
    <property type="molecule type" value="Genomic_DNA"/>
</dbReference>
<evidence type="ECO:0000259" key="1">
    <source>
        <dbReference type="SMART" id="SM01043"/>
    </source>
</evidence>
<dbReference type="Proteomes" id="UP000886890">
    <property type="component" value="Unassembled WGS sequence"/>
</dbReference>
<sequence length="420" mass="49675">MEKELPELKIDMLGRFSMFYGDQAISFKRNTATKALKLLQILLHETFCGKNQAGIPRTELLEDLFGREELSNVANNLRVTVHRLKKMLAEAGLPEYDYVKIENGYYRWDSPMKVSMDVAEFLELLQQAEKEEKEQPKMELLYRACRLYRGEFLPALSGEDWVIINSVRYKELYSEALAKVCEYLKRQRDYETILELTTVASEIYPFDEWQSQKIDARMFLNRYKEAYQFYEETSRMFFEELGISPSEKMMNQFKEMSAKMSRKYQAAGEIKEGLKEPEYEDGAFYCTLPSFRDGYRLIRRIIERNGQSVFLMVCSLADGKGRPLESREQLEVMSEQLHLAIKGSLRRRDSFTKYSPPQFLILLVGTNQENCERIFKRILDKFSAKHRSWRQNLEYYVSSVADVESDNSRLHFRRNEFHWS</sequence>
<dbReference type="Gene3D" id="1.10.10.10">
    <property type="entry name" value="Winged helix-like DNA-binding domain superfamily/Winged helix DNA-binding domain"/>
    <property type="match status" value="1"/>
</dbReference>
<evidence type="ECO:0000313" key="2">
    <source>
        <dbReference type="EMBL" id="HIX77872.1"/>
    </source>
</evidence>
<dbReference type="InterPro" id="IPR036388">
    <property type="entry name" value="WH-like_DNA-bd_sf"/>
</dbReference>
<dbReference type="AlphaFoldDB" id="A0A9D1XF00"/>
<reference evidence="2" key="1">
    <citation type="journal article" date="2021" name="PeerJ">
        <title>Extensive microbial diversity within the chicken gut microbiome revealed by metagenomics and culture.</title>
        <authorList>
            <person name="Gilroy R."/>
            <person name="Ravi A."/>
            <person name="Getino M."/>
            <person name="Pursley I."/>
            <person name="Horton D.L."/>
            <person name="Alikhan N.F."/>
            <person name="Baker D."/>
            <person name="Gharbi K."/>
            <person name="Hall N."/>
            <person name="Watson M."/>
            <person name="Adriaenssens E.M."/>
            <person name="Foster-Nyarko E."/>
            <person name="Jarju S."/>
            <person name="Secka A."/>
            <person name="Antonio M."/>
            <person name="Oren A."/>
            <person name="Chaudhuri R.R."/>
            <person name="La Ragione R."/>
            <person name="Hildebrand F."/>
            <person name="Pallen M.J."/>
        </authorList>
    </citation>
    <scope>NUCLEOTIDE SEQUENCE</scope>
    <source>
        <strain evidence="2">CHK183-1962</strain>
    </source>
</reference>
<accession>A0A9D1XF00</accession>
<protein>
    <submittedName>
        <fullName evidence="2">Bacterial transcriptional activator domain-containing protein</fullName>
    </submittedName>
</protein>